<feature type="active site" description="Proton acceptor" evidence="2">
    <location>
        <position position="499"/>
    </location>
</feature>
<dbReference type="CDD" id="cd07208">
    <property type="entry name" value="Pat_hypo_Ecoli_yjju_like"/>
    <property type="match status" value="1"/>
</dbReference>
<dbReference type="PROSITE" id="PS51635">
    <property type="entry name" value="PNPLA"/>
    <property type="match status" value="1"/>
</dbReference>
<gene>
    <name evidence="5" type="ORF">BANIM336_00540</name>
</gene>
<evidence type="ECO:0000259" key="4">
    <source>
        <dbReference type="PROSITE" id="PS51635"/>
    </source>
</evidence>
<proteinExistence type="predicted"/>
<dbReference type="Proteomes" id="UP000035645">
    <property type="component" value="Unassembled WGS sequence"/>
</dbReference>
<evidence type="ECO:0000313" key="5">
    <source>
        <dbReference type="EMBL" id="CDI67231.1"/>
    </source>
</evidence>
<evidence type="ECO:0000256" key="2">
    <source>
        <dbReference type="PROSITE-ProRule" id="PRU01161"/>
    </source>
</evidence>
<evidence type="ECO:0000256" key="1">
    <source>
        <dbReference type="ARBA" id="ARBA00023098"/>
    </source>
</evidence>
<feature type="region of interest" description="Disordered" evidence="3">
    <location>
        <begin position="1"/>
        <end position="22"/>
    </location>
</feature>
<name>A0AAV2W385_9BIFI</name>
<dbReference type="Gene3D" id="3.40.1090.10">
    <property type="entry name" value="Cytosolic phospholipase A2 catalytic domain"/>
    <property type="match status" value="2"/>
</dbReference>
<dbReference type="Pfam" id="PF19890">
    <property type="entry name" value="DUF6363"/>
    <property type="match status" value="1"/>
</dbReference>
<dbReference type="GO" id="GO:0016787">
    <property type="term" value="F:hydrolase activity"/>
    <property type="evidence" value="ECO:0007669"/>
    <property type="project" value="UniProtKB-UniRule"/>
</dbReference>
<organism evidence="5 6">
    <name type="scientific">Bifidobacterium animalis subsp. animalis IM386</name>
    <dbReference type="NCBI Taxonomy" id="1402194"/>
    <lineage>
        <taxon>Bacteria</taxon>
        <taxon>Bacillati</taxon>
        <taxon>Actinomycetota</taxon>
        <taxon>Actinomycetes</taxon>
        <taxon>Bifidobacteriales</taxon>
        <taxon>Bifidobacteriaceae</taxon>
        <taxon>Bifidobacterium</taxon>
    </lineage>
</organism>
<reference evidence="5 6" key="1">
    <citation type="submission" date="2013-10" db="EMBL/GenBank/DDBJ databases">
        <authorList>
            <person name="Manrique M."/>
        </authorList>
    </citation>
    <scope>NUCLEOTIDE SEQUENCE [LARGE SCALE GENOMIC DNA]</scope>
    <source>
        <strain evidence="5 6">IM386</strain>
    </source>
</reference>
<feature type="region of interest" description="Disordered" evidence="3">
    <location>
        <begin position="37"/>
        <end position="74"/>
    </location>
</feature>
<keyword evidence="2 5" id="KW-0378">Hydrolase</keyword>
<dbReference type="Pfam" id="PF01734">
    <property type="entry name" value="Patatin"/>
    <property type="match status" value="1"/>
</dbReference>
<sequence>MSQITQRRIAEGQITQENDREQSPDFVDVVHEFHHQGANLGQRDRLRRAQPEHDARDERRRGHVEHERPIHRRRPLPHRQFVPVRRIGIRSSRQSLLKCCRTAIRRTWRGTVTPFRNRISCRGTAALGFEQPVPYMVFERLLPQRHEPRTRLAHQHQPELVLMRAQHLHERVERTHRLIGAVCTHAHRHCALEELAQQPVLHRFIHLPHMLVIRVERAARHECLLAQRRNAQITGRAAGLRHPFHQRAFYRLARRREWQHLDVRRSRIRIHVVHRHQHRESPMGTHEKSRHFSRICSAPSAIAPHSSISMNTDQCIRSSAIEVMAVQQTTQPTRPARREKVGVIDVGGGLRSAYSTGVLDYCLDNGIHFDYGLGVSAGAANITSYLAGQRGRALRFYTKYCSRPEYMGLGNFLRTGSYLGFDYIYGTLMNEGGEDPLDYDALKAGGVPYRITVTDALSGMPKYLGPESMSRNHYDALKATACLPVLDKPYPLDGRPYFDGTISDPIPFRQAFADGCTKLVVILTRPRDFYRNPDKDILSSMMLAVRYPEAARALANRAHTYNVELNMCKRLEAQGKVRIIAPKSIDGLSTLTKDPDKIQNLYNRAYNDATVLRNFL</sequence>
<feature type="domain" description="PNPLA" evidence="4">
    <location>
        <begin position="343"/>
        <end position="512"/>
    </location>
</feature>
<dbReference type="AlphaFoldDB" id="A0AAV2W385"/>
<keyword evidence="2" id="KW-0442">Lipid degradation</keyword>
<feature type="short sequence motif" description="GXSXG" evidence="2">
    <location>
        <begin position="374"/>
        <end position="378"/>
    </location>
</feature>
<accession>A0AAV2W385</accession>
<reference evidence="5 6" key="2">
    <citation type="submission" date="2015-01" db="EMBL/GenBank/DDBJ databases">
        <title>Genome sequence of a Bifidobacterium animalis strain.</title>
        <authorList>
            <person name="Bogovic-Matijasic B."/>
            <person name="Hacin B."/>
            <person name="Citar M."/>
            <person name="Svigelj K."/>
            <person name="Stempelj M."/>
            <person name="Rogelj I."/>
        </authorList>
    </citation>
    <scope>NUCLEOTIDE SEQUENCE [LARGE SCALE GENOMIC DNA]</scope>
    <source>
        <strain evidence="5 6">IM386</strain>
    </source>
</reference>
<dbReference type="EMBL" id="CBUQ010000005">
    <property type="protein sequence ID" value="CDI67231.1"/>
    <property type="molecule type" value="Genomic_DNA"/>
</dbReference>
<evidence type="ECO:0000256" key="3">
    <source>
        <dbReference type="SAM" id="MobiDB-lite"/>
    </source>
</evidence>
<evidence type="ECO:0000313" key="6">
    <source>
        <dbReference type="Proteomes" id="UP000035645"/>
    </source>
</evidence>
<dbReference type="SUPFAM" id="SSF52151">
    <property type="entry name" value="FabD/lysophospholipase-like"/>
    <property type="match status" value="1"/>
</dbReference>
<comment type="caution">
    <text evidence="5">The sequence shown here is derived from an EMBL/GenBank/DDBJ whole genome shotgun (WGS) entry which is preliminary data.</text>
</comment>
<dbReference type="EC" id="3.1.-.-" evidence="5"/>
<dbReference type="GO" id="GO:0016042">
    <property type="term" value="P:lipid catabolic process"/>
    <property type="evidence" value="ECO:0007669"/>
    <property type="project" value="UniProtKB-UniRule"/>
</dbReference>
<protein>
    <submittedName>
        <fullName evidence="5">Phospholipase</fullName>
        <ecNumber evidence="5">3.1.-.-</ecNumber>
    </submittedName>
</protein>
<dbReference type="InterPro" id="IPR037483">
    <property type="entry name" value="YjjU-like"/>
</dbReference>
<dbReference type="InterPro" id="IPR045943">
    <property type="entry name" value="DUF6363"/>
</dbReference>
<comment type="caution">
    <text evidence="2">Lacks conserved residue(s) required for the propagation of feature annotation.</text>
</comment>
<dbReference type="InterPro" id="IPR002641">
    <property type="entry name" value="PNPLA_dom"/>
</dbReference>
<feature type="active site" description="Nucleophile" evidence="2">
    <location>
        <position position="376"/>
    </location>
</feature>
<keyword evidence="1 2" id="KW-0443">Lipid metabolism</keyword>
<dbReference type="InterPro" id="IPR016035">
    <property type="entry name" value="Acyl_Trfase/lysoPLipase"/>
</dbReference>
<feature type="compositionally biased region" description="Basic and acidic residues" evidence="3">
    <location>
        <begin position="42"/>
        <end position="68"/>
    </location>
</feature>